<keyword evidence="9" id="KW-0807">Transducer</keyword>
<keyword evidence="8 11" id="KW-0675">Receptor</keyword>
<feature type="transmembrane region" description="Helical" evidence="10">
    <location>
        <begin position="132"/>
        <end position="153"/>
    </location>
</feature>
<evidence type="ECO:0000256" key="3">
    <source>
        <dbReference type="ARBA" id="ARBA00022606"/>
    </source>
</evidence>
<reference evidence="11 12" key="1">
    <citation type="journal article" date="2010" name="Science">
        <title>Genomic comparison of the ants Camponotus floridanus and Harpegnathos saltator.</title>
        <authorList>
            <person name="Bonasio R."/>
            <person name="Zhang G."/>
            <person name="Ye C."/>
            <person name="Mutti N.S."/>
            <person name="Fang X."/>
            <person name="Qin N."/>
            <person name="Donahue G."/>
            <person name="Yang P."/>
            <person name="Li Q."/>
            <person name="Li C."/>
            <person name="Zhang P."/>
            <person name="Huang Z."/>
            <person name="Berger S.L."/>
            <person name="Reinberg D."/>
            <person name="Wang J."/>
            <person name="Liebig J."/>
        </authorList>
    </citation>
    <scope>NUCLEOTIDE SEQUENCE [LARGE SCALE GENOMIC DNA]</scope>
    <source>
        <strain evidence="11 12">R22 G/1</strain>
    </source>
</reference>
<keyword evidence="6 10" id="KW-1133">Transmembrane helix</keyword>
<dbReference type="GO" id="GO:0004984">
    <property type="term" value="F:olfactory receptor activity"/>
    <property type="evidence" value="ECO:0007669"/>
    <property type="project" value="InterPro"/>
</dbReference>
<dbReference type="PANTHER" id="PTHR21137:SF35">
    <property type="entry name" value="ODORANT RECEPTOR 19A-RELATED"/>
    <property type="match status" value="1"/>
</dbReference>
<keyword evidence="7 10" id="KW-0472">Membrane</keyword>
<feature type="transmembrane region" description="Helical" evidence="10">
    <location>
        <begin position="308"/>
        <end position="327"/>
    </location>
</feature>
<evidence type="ECO:0000256" key="7">
    <source>
        <dbReference type="ARBA" id="ARBA00023136"/>
    </source>
</evidence>
<keyword evidence="4 10" id="KW-0812">Transmembrane</keyword>
<name>E2C066_HARSA</name>
<keyword evidence="5" id="KW-0552">Olfaction</keyword>
<feature type="non-terminal residue" evidence="11">
    <location>
        <position position="402"/>
    </location>
</feature>
<keyword evidence="3" id="KW-0716">Sensory transduction</keyword>
<dbReference type="InterPro" id="IPR004117">
    <property type="entry name" value="7tm6_olfct_rcpt"/>
</dbReference>
<dbReference type="OMA" id="ISMTCNI"/>
<dbReference type="InParanoid" id="E2C066"/>
<proteinExistence type="predicted"/>
<sequence length="402" mass="45974">KGISKQIDFENVNDYSLQINRWFLQPIGAWPQINSSSMVKRIFMSIQIFTCAMTVAIITVPCILYVSFEKESFKSKLNVMGSLLHRIMGTVNYYVLLKRSKDIHDCIRHMEIDWQIVQRINDREVMLQHAKIGRFIAGISAAFMQGGAILFTLGRAMKTTTFVIDNETYTMHPMTCPAYSKLINTRFSPINEIMLIVQVFSAFVVSSSTVGMCSFAAVFAMHACGQLSVLYTWLNELVDDDDKEERSINKNLAVVVEHHLRILSFIARMENIMYKACFTELMGSTLNMCLLGYYFIVNWSAFDATKVVSYIILYLSMCFNVFIFCYVGEILTEQCKHVGEMAYMTNWYKLPKKSALCLILIIARSNNIIKITAGKLFHLSIATFGDVMKTSMIYLNILRTMT</sequence>
<dbReference type="Proteomes" id="UP000008237">
    <property type="component" value="Unassembled WGS sequence"/>
</dbReference>
<feature type="transmembrane region" description="Helical" evidence="10">
    <location>
        <begin position="272"/>
        <end position="296"/>
    </location>
</feature>
<evidence type="ECO:0000256" key="8">
    <source>
        <dbReference type="ARBA" id="ARBA00023170"/>
    </source>
</evidence>
<dbReference type="GO" id="GO:0005886">
    <property type="term" value="C:plasma membrane"/>
    <property type="evidence" value="ECO:0007669"/>
    <property type="project" value="UniProtKB-SubCell"/>
</dbReference>
<dbReference type="GO" id="GO:0005549">
    <property type="term" value="F:odorant binding"/>
    <property type="evidence" value="ECO:0007669"/>
    <property type="project" value="InterPro"/>
</dbReference>
<evidence type="ECO:0000313" key="11">
    <source>
        <dbReference type="EMBL" id="EFN78618.1"/>
    </source>
</evidence>
<accession>E2C066</accession>
<dbReference type="EMBL" id="GL451753">
    <property type="protein sequence ID" value="EFN78618.1"/>
    <property type="molecule type" value="Genomic_DNA"/>
</dbReference>
<keyword evidence="12" id="KW-1185">Reference proteome</keyword>
<organism evidence="12">
    <name type="scientific">Harpegnathos saltator</name>
    <name type="common">Jerdon's jumping ant</name>
    <dbReference type="NCBI Taxonomy" id="610380"/>
    <lineage>
        <taxon>Eukaryota</taxon>
        <taxon>Metazoa</taxon>
        <taxon>Ecdysozoa</taxon>
        <taxon>Arthropoda</taxon>
        <taxon>Hexapoda</taxon>
        <taxon>Insecta</taxon>
        <taxon>Pterygota</taxon>
        <taxon>Neoptera</taxon>
        <taxon>Endopterygota</taxon>
        <taxon>Hymenoptera</taxon>
        <taxon>Apocrita</taxon>
        <taxon>Aculeata</taxon>
        <taxon>Formicoidea</taxon>
        <taxon>Formicidae</taxon>
        <taxon>Ponerinae</taxon>
        <taxon>Ponerini</taxon>
        <taxon>Harpegnathos</taxon>
    </lineage>
</organism>
<evidence type="ECO:0000256" key="1">
    <source>
        <dbReference type="ARBA" id="ARBA00004651"/>
    </source>
</evidence>
<feature type="non-terminal residue" evidence="11">
    <location>
        <position position="1"/>
    </location>
</feature>
<protein>
    <submittedName>
        <fullName evidence="11">Putative odorant receptor 13a</fullName>
    </submittedName>
</protein>
<dbReference type="Pfam" id="PF02949">
    <property type="entry name" value="7tm_6"/>
    <property type="match status" value="1"/>
</dbReference>
<comment type="subcellular location">
    <subcellularLocation>
        <location evidence="1">Cell membrane</location>
        <topology evidence="1">Multi-pass membrane protein</topology>
    </subcellularLocation>
</comment>
<dbReference type="GO" id="GO:0007165">
    <property type="term" value="P:signal transduction"/>
    <property type="evidence" value="ECO:0007669"/>
    <property type="project" value="UniProtKB-KW"/>
</dbReference>
<evidence type="ECO:0000256" key="9">
    <source>
        <dbReference type="ARBA" id="ARBA00023224"/>
    </source>
</evidence>
<feature type="transmembrane region" description="Helical" evidence="10">
    <location>
        <begin position="193"/>
        <end position="220"/>
    </location>
</feature>
<dbReference type="AlphaFoldDB" id="E2C066"/>
<evidence type="ECO:0000256" key="2">
    <source>
        <dbReference type="ARBA" id="ARBA00022475"/>
    </source>
</evidence>
<evidence type="ECO:0000256" key="6">
    <source>
        <dbReference type="ARBA" id="ARBA00022989"/>
    </source>
</evidence>
<keyword evidence="2" id="KW-1003">Cell membrane</keyword>
<gene>
    <name evidence="11" type="ORF">EAI_17416</name>
</gene>
<dbReference type="PANTHER" id="PTHR21137">
    <property type="entry name" value="ODORANT RECEPTOR"/>
    <property type="match status" value="1"/>
</dbReference>
<evidence type="ECO:0000256" key="4">
    <source>
        <dbReference type="ARBA" id="ARBA00022692"/>
    </source>
</evidence>
<evidence type="ECO:0000313" key="12">
    <source>
        <dbReference type="Proteomes" id="UP000008237"/>
    </source>
</evidence>
<dbReference type="OrthoDB" id="7539170at2759"/>
<feature type="transmembrane region" description="Helical" evidence="10">
    <location>
        <begin position="42"/>
        <end position="66"/>
    </location>
</feature>
<evidence type="ECO:0000256" key="5">
    <source>
        <dbReference type="ARBA" id="ARBA00022725"/>
    </source>
</evidence>
<evidence type="ECO:0000256" key="10">
    <source>
        <dbReference type="SAM" id="Phobius"/>
    </source>
</evidence>